<evidence type="ECO:0000256" key="10">
    <source>
        <dbReference type="ARBA" id="ARBA00022963"/>
    </source>
</evidence>
<protein>
    <recommendedName>
        <fullName evidence="6">triacylglycerol lipase</fullName>
        <ecNumber evidence="6">3.1.1.3</ecNumber>
    </recommendedName>
    <alternativeName>
        <fullName evidence="18">Autophagy-related protein 15</fullName>
    </alternativeName>
</protein>
<dbReference type="GO" id="GO:0004806">
    <property type="term" value="F:triacylglycerol lipase activity"/>
    <property type="evidence" value="ECO:0007669"/>
    <property type="project" value="UniProtKB-EC"/>
</dbReference>
<evidence type="ECO:0000256" key="5">
    <source>
        <dbReference type="ARBA" id="ARBA00011137"/>
    </source>
</evidence>
<evidence type="ECO:0000256" key="15">
    <source>
        <dbReference type="ARBA" id="ARBA00023136"/>
    </source>
</evidence>
<comment type="catalytic activity">
    <reaction evidence="1">
        <text>a triacylglycerol + H2O = a diacylglycerol + a fatty acid + H(+)</text>
        <dbReference type="Rhea" id="RHEA:12044"/>
        <dbReference type="ChEBI" id="CHEBI:15377"/>
        <dbReference type="ChEBI" id="CHEBI:15378"/>
        <dbReference type="ChEBI" id="CHEBI:17855"/>
        <dbReference type="ChEBI" id="CHEBI:18035"/>
        <dbReference type="ChEBI" id="CHEBI:28868"/>
        <dbReference type="EC" id="3.1.1.3"/>
    </reaction>
</comment>
<dbReference type="SUPFAM" id="SSF53474">
    <property type="entry name" value="alpha/beta-Hydrolases"/>
    <property type="match status" value="1"/>
</dbReference>
<dbReference type="Gene3D" id="3.40.50.1820">
    <property type="entry name" value="alpha/beta hydrolase"/>
    <property type="match status" value="1"/>
</dbReference>
<evidence type="ECO:0000256" key="6">
    <source>
        <dbReference type="ARBA" id="ARBA00013279"/>
    </source>
</evidence>
<evidence type="ECO:0000256" key="12">
    <source>
        <dbReference type="ARBA" id="ARBA00022989"/>
    </source>
</evidence>
<evidence type="ECO:0000256" key="7">
    <source>
        <dbReference type="ARBA" id="ARBA00022692"/>
    </source>
</evidence>
<dbReference type="PANTHER" id="PTHR47175:SF2">
    <property type="entry name" value="LIPASE ATG15-RELATED"/>
    <property type="match status" value="1"/>
</dbReference>
<organism evidence="21 22">
    <name type="scientific">Ampelomyces quisqualis</name>
    <name type="common">Powdery mildew agent</name>
    <dbReference type="NCBI Taxonomy" id="50730"/>
    <lineage>
        <taxon>Eukaryota</taxon>
        <taxon>Fungi</taxon>
        <taxon>Dikarya</taxon>
        <taxon>Ascomycota</taxon>
        <taxon>Pezizomycotina</taxon>
        <taxon>Dothideomycetes</taxon>
        <taxon>Pleosporomycetidae</taxon>
        <taxon>Pleosporales</taxon>
        <taxon>Pleosporineae</taxon>
        <taxon>Phaeosphaeriaceae</taxon>
        <taxon>Ampelomyces</taxon>
    </lineage>
</organism>
<dbReference type="Proteomes" id="UP000800096">
    <property type="component" value="Unassembled WGS sequence"/>
</dbReference>
<keyword evidence="22" id="KW-1185">Reference proteome</keyword>
<dbReference type="InterPro" id="IPR029058">
    <property type="entry name" value="AB_hydrolase_fold"/>
</dbReference>
<evidence type="ECO:0000256" key="3">
    <source>
        <dbReference type="ARBA" id="ARBA00004343"/>
    </source>
</evidence>
<sequence>MSCSRKLFLATTNPPTAINTPASPFVNLSSSHNMPRHTSNIFLAFRSFALVAFIVSIVSSSSSHNTFESTPQLGGDRPNSQTSEGFTLRHVFHHGAGQSGPRARRLDITADRVFMADEAGQYGPFPIKTKDVKIERSAARIYAAQVPMSPIWFAEDLPGPDVEDKETVVNLAYMSEDAYKAGRDDPEWLDVDDQYNSSIPFGWDESGIRGHVFSDETNSTIILAVKGTTVAMFEGNGTSGHDKENDNLMGSCCCGQGGAYLWRQVCDCQTGTYTCDQTCVKDELKKPNRYYSATLELYEEVTKLYPDASIITTGHSLGGVLASLIGLQHGVPSVTFEAYPQALAARRLGLPTAGDITPLRRNTGGFHFGHTADPVYMGTCSGSSSFCSIGGYAFETVCHTGKRCVYDVVKDKGWRQSTSTHRLRYAIDNVYKAYDEAAKCVDEDVNCVDCYLWKFENGTHTKPSTTTTAEPTTSSRTRTETCKTPGWWGCRDESTTTRSITTTTSSVSTSTSTCETPGWFGCKDKTSATTTSTTTLSSSEPTTTTCTSKGWFGRCRDNMLATTTPAKPGQIIGQPATTATQTSA</sequence>
<dbReference type="GO" id="GO:0034496">
    <property type="term" value="P:multivesicular body membrane disassembly"/>
    <property type="evidence" value="ECO:0007669"/>
    <property type="project" value="TreeGrafter"/>
</dbReference>
<keyword evidence="15" id="KW-0472">Membrane</keyword>
<reference evidence="21" key="1">
    <citation type="journal article" date="2020" name="Stud. Mycol.">
        <title>101 Dothideomycetes genomes: a test case for predicting lifestyles and emergence of pathogens.</title>
        <authorList>
            <person name="Haridas S."/>
            <person name="Albert R."/>
            <person name="Binder M."/>
            <person name="Bloem J."/>
            <person name="Labutti K."/>
            <person name="Salamov A."/>
            <person name="Andreopoulos B."/>
            <person name="Baker S."/>
            <person name="Barry K."/>
            <person name="Bills G."/>
            <person name="Bluhm B."/>
            <person name="Cannon C."/>
            <person name="Castanera R."/>
            <person name="Culley D."/>
            <person name="Daum C."/>
            <person name="Ezra D."/>
            <person name="Gonzalez J."/>
            <person name="Henrissat B."/>
            <person name="Kuo A."/>
            <person name="Liang C."/>
            <person name="Lipzen A."/>
            <person name="Lutzoni F."/>
            <person name="Magnuson J."/>
            <person name="Mondo S."/>
            <person name="Nolan M."/>
            <person name="Ohm R."/>
            <person name="Pangilinan J."/>
            <person name="Park H.-J."/>
            <person name="Ramirez L."/>
            <person name="Alfaro M."/>
            <person name="Sun H."/>
            <person name="Tritt A."/>
            <person name="Yoshinaga Y."/>
            <person name="Zwiers L.-H."/>
            <person name="Turgeon B."/>
            <person name="Goodwin S."/>
            <person name="Spatafora J."/>
            <person name="Crous P."/>
            <person name="Grigoriev I."/>
        </authorList>
    </citation>
    <scope>NUCLEOTIDE SEQUENCE</scope>
    <source>
        <strain evidence="21">HMLAC05119</strain>
    </source>
</reference>
<dbReference type="PANTHER" id="PTHR47175">
    <property type="entry name" value="LIPASE ATG15-RELATED"/>
    <property type="match status" value="1"/>
</dbReference>
<dbReference type="OrthoDB" id="58570at2759"/>
<evidence type="ECO:0000256" key="2">
    <source>
        <dbReference type="ARBA" id="ARBA00004270"/>
    </source>
</evidence>
<evidence type="ECO:0000256" key="17">
    <source>
        <dbReference type="ARBA" id="ARBA00024663"/>
    </source>
</evidence>
<keyword evidence="11" id="KW-0735">Signal-anchor</keyword>
<accession>A0A6A5QMI4</accession>
<evidence type="ECO:0000256" key="19">
    <source>
        <dbReference type="SAM" id="MobiDB-lite"/>
    </source>
</evidence>
<dbReference type="GO" id="GO:0046461">
    <property type="term" value="P:neutral lipid catabolic process"/>
    <property type="evidence" value="ECO:0007669"/>
    <property type="project" value="TreeGrafter"/>
</dbReference>
<evidence type="ECO:0000256" key="16">
    <source>
        <dbReference type="ARBA" id="ARBA00023180"/>
    </source>
</evidence>
<dbReference type="InterPro" id="IPR050805">
    <property type="entry name" value="ATG15_Lipase"/>
</dbReference>
<keyword evidence="13" id="KW-0072">Autophagy</keyword>
<keyword evidence="8" id="KW-0967">Endosome</keyword>
<feature type="compositionally biased region" description="Polar residues" evidence="19">
    <location>
        <begin position="64"/>
        <end position="82"/>
    </location>
</feature>
<dbReference type="InterPro" id="IPR002921">
    <property type="entry name" value="Fungal_lipase-type"/>
</dbReference>
<feature type="domain" description="Fungal lipase-type" evidence="20">
    <location>
        <begin position="295"/>
        <end position="327"/>
    </location>
</feature>
<dbReference type="GO" id="GO:0006660">
    <property type="term" value="P:phosphatidylserine catabolic process"/>
    <property type="evidence" value="ECO:0007669"/>
    <property type="project" value="TreeGrafter"/>
</dbReference>
<evidence type="ECO:0000256" key="18">
    <source>
        <dbReference type="ARBA" id="ARBA00029828"/>
    </source>
</evidence>
<dbReference type="AlphaFoldDB" id="A0A6A5QMI4"/>
<evidence type="ECO:0000256" key="4">
    <source>
        <dbReference type="ARBA" id="ARBA00010701"/>
    </source>
</evidence>
<keyword evidence="12" id="KW-1133">Transmembrane helix</keyword>
<dbReference type="GO" id="GO:0032585">
    <property type="term" value="C:multivesicular body membrane"/>
    <property type="evidence" value="ECO:0007669"/>
    <property type="project" value="UniProtKB-SubCell"/>
</dbReference>
<evidence type="ECO:0000256" key="13">
    <source>
        <dbReference type="ARBA" id="ARBA00023006"/>
    </source>
</evidence>
<evidence type="ECO:0000256" key="1">
    <source>
        <dbReference type="ARBA" id="ARBA00001024"/>
    </source>
</evidence>
<comment type="subunit">
    <text evidence="5">Binds to both phosphatidylinositol (PI) and phosphatidylinositol 3,5-bisphosphate (PIP2).</text>
</comment>
<feature type="region of interest" description="Disordered" evidence="19">
    <location>
        <begin position="563"/>
        <end position="584"/>
    </location>
</feature>
<comment type="function">
    <text evidence="17">Lipase which is essential for lysis of subvacuolar cytoplasm to vacuole targeted bodies and intravacuolar autophagic bodies. Involved in the lysis of intravacuolar multivesicular body (MVB) vesicles. The intravacuolar membrane disintegration by ATG15 is critical to life span extension.</text>
</comment>
<evidence type="ECO:0000313" key="21">
    <source>
        <dbReference type="EMBL" id="KAF1915896.1"/>
    </source>
</evidence>
<dbReference type="EMBL" id="ML979135">
    <property type="protein sequence ID" value="KAF1915896.1"/>
    <property type="molecule type" value="Genomic_DNA"/>
</dbReference>
<evidence type="ECO:0000313" key="22">
    <source>
        <dbReference type="Proteomes" id="UP000800096"/>
    </source>
</evidence>
<dbReference type="Pfam" id="PF01764">
    <property type="entry name" value="Lipase_3"/>
    <property type="match status" value="1"/>
</dbReference>
<comment type="similarity">
    <text evidence="4">Belongs to the AB hydrolase superfamily. Lipase family.</text>
</comment>
<proteinExistence type="inferred from homology"/>
<evidence type="ECO:0000256" key="11">
    <source>
        <dbReference type="ARBA" id="ARBA00022968"/>
    </source>
</evidence>
<evidence type="ECO:0000256" key="8">
    <source>
        <dbReference type="ARBA" id="ARBA00022753"/>
    </source>
</evidence>
<dbReference type="GO" id="GO:0004620">
    <property type="term" value="F:phospholipase activity"/>
    <property type="evidence" value="ECO:0007669"/>
    <property type="project" value="TreeGrafter"/>
</dbReference>
<feature type="region of interest" description="Disordered" evidence="19">
    <location>
        <begin position="63"/>
        <end position="82"/>
    </location>
</feature>
<evidence type="ECO:0000256" key="9">
    <source>
        <dbReference type="ARBA" id="ARBA00022801"/>
    </source>
</evidence>
<keyword evidence="9" id="KW-0378">Hydrolase</keyword>
<comment type="subcellular location">
    <subcellularLocation>
        <location evidence="3">Endosome</location>
        <location evidence="3">Multivesicular body membrane</location>
        <topology evidence="3">Single-pass type II membrane protein</topology>
    </subcellularLocation>
    <subcellularLocation>
        <location evidence="2">Prevacuolar compartment membrane</location>
        <topology evidence="2">Single-pass type II membrane protein</topology>
    </subcellularLocation>
</comment>
<keyword evidence="7" id="KW-0812">Transmembrane</keyword>
<keyword evidence="10" id="KW-0442">Lipid degradation</keyword>
<dbReference type="GO" id="GO:0034727">
    <property type="term" value="P:piecemeal microautophagy of the nucleus"/>
    <property type="evidence" value="ECO:0007669"/>
    <property type="project" value="TreeGrafter"/>
</dbReference>
<evidence type="ECO:0000259" key="20">
    <source>
        <dbReference type="Pfam" id="PF01764"/>
    </source>
</evidence>
<gene>
    <name evidence="21" type="ORF">BDU57DRAFT_209942</name>
</gene>
<evidence type="ECO:0000256" key="14">
    <source>
        <dbReference type="ARBA" id="ARBA00023098"/>
    </source>
</evidence>
<keyword evidence="14" id="KW-0443">Lipid metabolism</keyword>
<dbReference type="EC" id="3.1.1.3" evidence="6"/>
<name>A0A6A5QMI4_AMPQU</name>
<dbReference type="GO" id="GO:0005775">
    <property type="term" value="C:vacuolar lumen"/>
    <property type="evidence" value="ECO:0007669"/>
    <property type="project" value="TreeGrafter"/>
</dbReference>
<keyword evidence="16" id="KW-0325">Glycoprotein</keyword>
<feature type="compositionally biased region" description="Polar residues" evidence="19">
    <location>
        <begin position="575"/>
        <end position="584"/>
    </location>
</feature>